<gene>
    <name evidence="5" type="ORF">GCM10007423_23020</name>
</gene>
<feature type="region of interest" description="Disordered" evidence="1">
    <location>
        <begin position="130"/>
        <end position="152"/>
    </location>
</feature>
<name>A0ABQ1YQB1_9BACT</name>
<organism evidence="5 6">
    <name type="scientific">Dyadobacter endophyticus</name>
    <dbReference type="NCBI Taxonomy" id="1749036"/>
    <lineage>
        <taxon>Bacteria</taxon>
        <taxon>Pseudomonadati</taxon>
        <taxon>Bacteroidota</taxon>
        <taxon>Cytophagia</taxon>
        <taxon>Cytophagales</taxon>
        <taxon>Spirosomataceae</taxon>
        <taxon>Dyadobacter</taxon>
    </lineage>
</organism>
<reference evidence="6" key="1">
    <citation type="journal article" date="2019" name="Int. J. Syst. Evol. Microbiol.">
        <title>The Global Catalogue of Microorganisms (GCM) 10K type strain sequencing project: providing services to taxonomists for standard genome sequencing and annotation.</title>
        <authorList>
            <consortium name="The Broad Institute Genomics Platform"/>
            <consortium name="The Broad Institute Genome Sequencing Center for Infectious Disease"/>
            <person name="Wu L."/>
            <person name="Ma J."/>
        </authorList>
    </citation>
    <scope>NUCLEOTIDE SEQUENCE [LARGE SCALE GENOMIC DNA]</scope>
    <source>
        <strain evidence="6">CGMCC 1.15288</strain>
    </source>
</reference>
<evidence type="ECO:0000313" key="5">
    <source>
        <dbReference type="EMBL" id="GGH33043.1"/>
    </source>
</evidence>
<dbReference type="Pfam" id="PF18962">
    <property type="entry name" value="Por_Secre_tail"/>
    <property type="match status" value="1"/>
</dbReference>
<evidence type="ECO:0000256" key="2">
    <source>
        <dbReference type="SAM" id="SignalP"/>
    </source>
</evidence>
<protein>
    <submittedName>
        <fullName evidence="5">Uncharacterized protein</fullName>
    </submittedName>
</protein>
<feature type="domain" description="DUF11" evidence="3">
    <location>
        <begin position="513"/>
        <end position="633"/>
    </location>
</feature>
<feature type="chain" id="PRO_5045399978" evidence="2">
    <location>
        <begin position="20"/>
        <end position="1049"/>
    </location>
</feature>
<dbReference type="InterPro" id="IPR001434">
    <property type="entry name" value="OmcB-like_DUF11"/>
</dbReference>
<comment type="caution">
    <text evidence="5">The sequence shown here is derived from an EMBL/GenBank/DDBJ whole genome shotgun (WGS) entry which is preliminary data.</text>
</comment>
<evidence type="ECO:0000256" key="1">
    <source>
        <dbReference type="SAM" id="MobiDB-lite"/>
    </source>
</evidence>
<evidence type="ECO:0000313" key="6">
    <source>
        <dbReference type="Proteomes" id="UP000600214"/>
    </source>
</evidence>
<dbReference type="Pfam" id="PF01345">
    <property type="entry name" value="DUF11"/>
    <property type="match status" value="1"/>
</dbReference>
<feature type="compositionally biased region" description="Low complexity" evidence="1">
    <location>
        <begin position="138"/>
        <end position="151"/>
    </location>
</feature>
<dbReference type="NCBIfam" id="TIGR04183">
    <property type="entry name" value="Por_Secre_tail"/>
    <property type="match status" value="1"/>
</dbReference>
<accession>A0ABQ1YQB1</accession>
<dbReference type="NCBIfam" id="TIGR01451">
    <property type="entry name" value="B_ant_repeat"/>
    <property type="match status" value="1"/>
</dbReference>
<keyword evidence="6" id="KW-1185">Reference proteome</keyword>
<keyword evidence="2" id="KW-0732">Signal</keyword>
<dbReference type="Gene3D" id="2.60.40.10">
    <property type="entry name" value="Immunoglobulins"/>
    <property type="match status" value="1"/>
</dbReference>
<evidence type="ECO:0000259" key="4">
    <source>
        <dbReference type="Pfam" id="PF18962"/>
    </source>
</evidence>
<dbReference type="Proteomes" id="UP000600214">
    <property type="component" value="Unassembled WGS sequence"/>
</dbReference>
<feature type="domain" description="Secretion system C-terminal sorting" evidence="4">
    <location>
        <begin position="976"/>
        <end position="1047"/>
    </location>
</feature>
<dbReference type="InterPro" id="IPR026444">
    <property type="entry name" value="Secre_tail"/>
</dbReference>
<feature type="signal peptide" evidence="2">
    <location>
        <begin position="1"/>
        <end position="19"/>
    </location>
</feature>
<dbReference type="InterPro" id="IPR013783">
    <property type="entry name" value="Ig-like_fold"/>
</dbReference>
<dbReference type="InterPro" id="IPR047589">
    <property type="entry name" value="DUF11_rpt"/>
</dbReference>
<dbReference type="EMBL" id="BMIA01000001">
    <property type="protein sequence ID" value="GGH33043.1"/>
    <property type="molecule type" value="Genomic_DNA"/>
</dbReference>
<evidence type="ECO:0000259" key="3">
    <source>
        <dbReference type="Pfam" id="PF01345"/>
    </source>
</evidence>
<sequence length="1049" mass="111962">MGLAVLAMALLCGIDRASAEGSSAWGVTDNRQVNLFIPSTSNSGGGNTGYVTRGFMMLASNTGSASNPYNPAHRMYVWVKANETVFYGFRTSSGTATVNFNWYHDNSSTGFYPTATTAPNRVLAHAQGITQGSGGATGRPSSATAASSGPSQVTGNGYTAYSFKNTTGSDRAYWVEIESNNLEFNYWDVTVASGSPGSYTRQNGRLYCKYWSVVNDLPTTAGSSSSTSSPANFGFYIPIDNTLTPAQDFYVKYANFGGSSSGYAIFFANLDGPKTNLTFEQNRRSMNGSSSNAHFPLFVSNPDASVWPSPPLPIATFEAVFSRRPGSSPAAGQASFKVEIDNPSIVDILIDLNGNGYYDGSDVIISNEYDAAGIYQIYWNGKDRTGTDVPSGTAIHFVSSLMFYPVHFPIYDMEQSLGISIKHVRPLRSGTEPVNDKLYWDDSDIARANISGTSTLSPRSVPVNVTGVLGPDHKWWANGDNGFSQNNTINTWTGAYNDEIVRELLFNYTSDVDLAVTKTVSAATPSVGQTITFTIEATNIPLPENAGNPMTATGVIVTDEIPDGYTVENVSVSKGSWNPATDTWTIGTLAENEVVTMTVTAKVNTTGPYLNTAIVQSNENDDNQANNKDNAEVVTPPIADDDQSLRNAPATDVTLNIISNDKLHGGSVPTAAAVAVDLDPSLDGVQNTLSVPGQGMWTYAPATGEVTFAPETGFNGNPTPIVYTLTEIATGLSDQAAITVTYLNLPNSNSVNAPIARPTVDQMISLNGTGANPPLMSGNDSEDGFYSGNTGTNANPKGVIITSLPDNGELYYDGSLVSTNEIVTARLFPNPALFSLKMTGSGYSKTSFEYAYVDADGLIDPSPATYTLTWEGALPVTLVSFEAVKEAGLVRLSWKTSEEINASHFDVERSSDAKNWNKIKQTAAAGESHGLISYSLIDEAPLSGTNYYRLKTVDLDGSFAYSRTVSVTTAGLVISIYPNPTSHLLYIKGLDASAIRLVSLVNTGGVTVLKYNSVPENGIDLGQFPNGMYLVKIVTKNGEQTMRKIVVSK</sequence>
<proteinExistence type="predicted"/>